<name>A0ABW2CRB8_9ACTN</name>
<accession>A0ABW2CRB8</accession>
<dbReference type="Proteomes" id="UP001596380">
    <property type="component" value="Unassembled WGS sequence"/>
</dbReference>
<feature type="region of interest" description="Disordered" evidence="1">
    <location>
        <begin position="1"/>
        <end position="33"/>
    </location>
</feature>
<sequence length="241" mass="26067">MTFDYGSLRSVLHPSRTEPVPLPPDPRRSFLHATPCPRCKGSGRVGGYSGDPDEWEDNAWTCSDCRATGNGPGSRPSPDPSPAHLSAITTAPSAPEAEAHAWDLAFRLTPWGLPIPDRLIWRVPTSPVNAFEPSLEGVPRSITSQVSDLLLNQWDLADPTIDLATPYGAKPQPYIDIHYQARLHSAWEAAAASARPSPLPGLSFADLANPYTPLLKIWRTGFALDALTPTTLTLYAAPNNS</sequence>
<evidence type="ECO:0000256" key="1">
    <source>
        <dbReference type="SAM" id="MobiDB-lite"/>
    </source>
</evidence>
<evidence type="ECO:0000313" key="3">
    <source>
        <dbReference type="Proteomes" id="UP001596380"/>
    </source>
</evidence>
<dbReference type="RefSeq" id="WP_160820343.1">
    <property type="nucleotide sequence ID" value="NZ_JBHSXS010000015.1"/>
</dbReference>
<comment type="caution">
    <text evidence="2">The sequence shown here is derived from an EMBL/GenBank/DDBJ whole genome shotgun (WGS) entry which is preliminary data.</text>
</comment>
<evidence type="ECO:0000313" key="2">
    <source>
        <dbReference type="EMBL" id="MFC6882890.1"/>
    </source>
</evidence>
<dbReference type="EMBL" id="JBHSXS010000015">
    <property type="protein sequence ID" value="MFC6882890.1"/>
    <property type="molecule type" value="Genomic_DNA"/>
</dbReference>
<feature type="region of interest" description="Disordered" evidence="1">
    <location>
        <begin position="68"/>
        <end position="87"/>
    </location>
</feature>
<organism evidence="2 3">
    <name type="scientific">Actinomadura yumaensis</name>
    <dbReference type="NCBI Taxonomy" id="111807"/>
    <lineage>
        <taxon>Bacteria</taxon>
        <taxon>Bacillati</taxon>
        <taxon>Actinomycetota</taxon>
        <taxon>Actinomycetes</taxon>
        <taxon>Streptosporangiales</taxon>
        <taxon>Thermomonosporaceae</taxon>
        <taxon>Actinomadura</taxon>
    </lineage>
</organism>
<reference evidence="3" key="1">
    <citation type="journal article" date="2019" name="Int. J. Syst. Evol. Microbiol.">
        <title>The Global Catalogue of Microorganisms (GCM) 10K type strain sequencing project: providing services to taxonomists for standard genome sequencing and annotation.</title>
        <authorList>
            <consortium name="The Broad Institute Genomics Platform"/>
            <consortium name="The Broad Institute Genome Sequencing Center for Infectious Disease"/>
            <person name="Wu L."/>
            <person name="Ma J."/>
        </authorList>
    </citation>
    <scope>NUCLEOTIDE SEQUENCE [LARGE SCALE GENOMIC DNA]</scope>
    <source>
        <strain evidence="3">JCM 3369</strain>
    </source>
</reference>
<keyword evidence="3" id="KW-1185">Reference proteome</keyword>
<protein>
    <submittedName>
        <fullName evidence="2">Uncharacterized protein</fullName>
    </submittedName>
</protein>
<proteinExistence type="predicted"/>
<gene>
    <name evidence="2" type="ORF">ACFQKB_24260</name>
</gene>